<protein>
    <submittedName>
        <fullName evidence="2">Uncharacterized protein</fullName>
    </submittedName>
</protein>
<comment type="caution">
    <text evidence="2">The sequence shown here is derived from an EMBL/GenBank/DDBJ whole genome shotgun (WGS) entry which is preliminary data.</text>
</comment>
<keyword evidence="3" id="KW-1185">Reference proteome</keyword>
<dbReference type="EMBL" id="JAHXZJ010001864">
    <property type="protein sequence ID" value="KAH0549003.1"/>
    <property type="molecule type" value="Genomic_DNA"/>
</dbReference>
<name>A0AAV7HVF0_COTGL</name>
<proteinExistence type="predicted"/>
<evidence type="ECO:0000256" key="1">
    <source>
        <dbReference type="SAM" id="MobiDB-lite"/>
    </source>
</evidence>
<reference evidence="2 3" key="1">
    <citation type="journal article" date="2021" name="J. Hered.">
        <title>A chromosome-level genome assembly of the parasitoid wasp, Cotesia glomerata (Hymenoptera: Braconidae).</title>
        <authorList>
            <person name="Pinto B.J."/>
            <person name="Weis J.J."/>
            <person name="Gamble T."/>
            <person name="Ode P.J."/>
            <person name="Paul R."/>
            <person name="Zaspel J.M."/>
        </authorList>
    </citation>
    <scope>NUCLEOTIDE SEQUENCE [LARGE SCALE GENOMIC DNA]</scope>
    <source>
        <strain evidence="2">CgM1</strain>
    </source>
</reference>
<organism evidence="2 3">
    <name type="scientific">Cotesia glomerata</name>
    <name type="common">Lepidopteran parasitic wasp</name>
    <name type="synonym">Apanteles glomeratus</name>
    <dbReference type="NCBI Taxonomy" id="32391"/>
    <lineage>
        <taxon>Eukaryota</taxon>
        <taxon>Metazoa</taxon>
        <taxon>Ecdysozoa</taxon>
        <taxon>Arthropoda</taxon>
        <taxon>Hexapoda</taxon>
        <taxon>Insecta</taxon>
        <taxon>Pterygota</taxon>
        <taxon>Neoptera</taxon>
        <taxon>Endopterygota</taxon>
        <taxon>Hymenoptera</taxon>
        <taxon>Apocrita</taxon>
        <taxon>Ichneumonoidea</taxon>
        <taxon>Braconidae</taxon>
        <taxon>Microgastrinae</taxon>
        <taxon>Cotesia</taxon>
    </lineage>
</organism>
<sequence length="106" mass="11657">MGQLQIKKLFQGLSCSWGWQTLDKRVPIANGGIRVSNCRENSKSEKESESESVDMEKRRKTEREARGIAEGEEKGLLVDESIGPGNNGSRGVPVATMVTFLCVSNE</sequence>
<evidence type="ECO:0000313" key="3">
    <source>
        <dbReference type="Proteomes" id="UP000826195"/>
    </source>
</evidence>
<evidence type="ECO:0000313" key="2">
    <source>
        <dbReference type="EMBL" id="KAH0549003.1"/>
    </source>
</evidence>
<accession>A0AAV7HVF0</accession>
<dbReference type="Proteomes" id="UP000826195">
    <property type="component" value="Unassembled WGS sequence"/>
</dbReference>
<feature type="region of interest" description="Disordered" evidence="1">
    <location>
        <begin position="38"/>
        <end position="90"/>
    </location>
</feature>
<dbReference type="AlphaFoldDB" id="A0AAV7HVF0"/>
<gene>
    <name evidence="2" type="ORF">KQX54_005064</name>
</gene>
<feature type="compositionally biased region" description="Basic and acidic residues" evidence="1">
    <location>
        <begin position="40"/>
        <end position="77"/>
    </location>
</feature>